<dbReference type="Pfam" id="PF11154">
    <property type="entry name" value="DUF2934"/>
    <property type="match status" value="1"/>
</dbReference>
<dbReference type="Proteomes" id="UP001378188">
    <property type="component" value="Unassembled WGS sequence"/>
</dbReference>
<evidence type="ECO:0000256" key="1">
    <source>
        <dbReference type="SAM" id="MobiDB-lite"/>
    </source>
</evidence>
<dbReference type="InterPro" id="IPR021327">
    <property type="entry name" value="DUF2934"/>
</dbReference>
<evidence type="ECO:0000313" key="2">
    <source>
        <dbReference type="EMBL" id="MEJ8570460.1"/>
    </source>
</evidence>
<proteinExistence type="predicted"/>
<comment type="caution">
    <text evidence="2">The sequence shown here is derived from an EMBL/GenBank/DDBJ whole genome shotgun (WGS) entry which is preliminary data.</text>
</comment>
<feature type="region of interest" description="Disordered" evidence="1">
    <location>
        <begin position="40"/>
        <end position="96"/>
    </location>
</feature>
<sequence length="96" mass="10651">MAEDSDLEKRIDARARHLWEQEGAPAGRQDEFRDMARELIAIEDNPHAAKKPLPRSGAEARQRDVEPIEAVENQGEFPTLTDQGEGQAGPSRKSSS</sequence>
<dbReference type="AlphaFoldDB" id="A0AAW9REZ5"/>
<gene>
    <name evidence="2" type="ORF">V3328_03195</name>
</gene>
<name>A0AAW9REZ5_9HYPH</name>
<reference evidence="2 3" key="1">
    <citation type="submission" date="2024-02" db="EMBL/GenBank/DDBJ databases">
        <title>Genome analysis and characterization of Microbaculum marinisediminis sp. nov., isolated from marine sediment.</title>
        <authorList>
            <person name="Du Z.-J."/>
            <person name="Ye Y.-Q."/>
            <person name="Zhang Z.-R."/>
            <person name="Yuan S.-M."/>
            <person name="Zhang X.-Y."/>
        </authorList>
    </citation>
    <scope>NUCLEOTIDE SEQUENCE [LARGE SCALE GENOMIC DNA]</scope>
    <source>
        <strain evidence="2 3">SDUM1044001</strain>
    </source>
</reference>
<keyword evidence="3" id="KW-1185">Reference proteome</keyword>
<evidence type="ECO:0000313" key="3">
    <source>
        <dbReference type="Proteomes" id="UP001378188"/>
    </source>
</evidence>
<organism evidence="2 3">
    <name type="scientific">Microbaculum marinum</name>
    <dbReference type="NCBI Taxonomy" id="1764581"/>
    <lineage>
        <taxon>Bacteria</taxon>
        <taxon>Pseudomonadati</taxon>
        <taxon>Pseudomonadota</taxon>
        <taxon>Alphaproteobacteria</taxon>
        <taxon>Hyphomicrobiales</taxon>
        <taxon>Tepidamorphaceae</taxon>
        <taxon>Microbaculum</taxon>
    </lineage>
</organism>
<protein>
    <submittedName>
        <fullName evidence="2">DUF2934 domain-containing protein</fullName>
    </submittedName>
</protein>
<dbReference type="EMBL" id="JAZHOF010000001">
    <property type="protein sequence ID" value="MEJ8570460.1"/>
    <property type="molecule type" value="Genomic_DNA"/>
</dbReference>
<dbReference type="RefSeq" id="WP_340328189.1">
    <property type="nucleotide sequence ID" value="NZ_JAZHOF010000001.1"/>
</dbReference>
<accession>A0AAW9REZ5</accession>